<dbReference type="SMART" id="SM00176">
    <property type="entry name" value="RAN"/>
    <property type="match status" value="1"/>
</dbReference>
<comment type="similarity">
    <text evidence="1">Belongs to the small GTPase superfamily. Rho family.</text>
</comment>
<sequence>MGDVSSLKILLIGDSGVGKTALLRQYCDQKFSEDVSSTIGVDYRTKRVTFGDKTITLQLWDTAGQERFRNITTSYYRGSQGILIVYDVSNFDSLKQVTYWIGELKKENVDGIIFLVGNKIDVTNSLTKEHEDIIKTIDLPHFTVSAKTGEGVQDLFTQLVKSILEKGLVPEPVGNMEEVSLEKEPTESKGCC</sequence>
<evidence type="ECO:0000256" key="2">
    <source>
        <dbReference type="ARBA" id="ARBA00022448"/>
    </source>
</evidence>
<reference evidence="7" key="1">
    <citation type="journal article" date="2005" name="Nature">
        <title>The genome of the protist parasite Entamoeba histolytica.</title>
        <authorList>
            <person name="Loftus B."/>
            <person name="Anderson I."/>
            <person name="Davies R."/>
            <person name="Alsmark U.C."/>
            <person name="Samuelson J."/>
            <person name="Amedeo P."/>
            <person name="Roncaglia P."/>
            <person name="Berriman M."/>
            <person name="Hirt R.P."/>
            <person name="Mann B.J."/>
            <person name="Nozaki T."/>
            <person name="Suh B."/>
            <person name="Pop M."/>
            <person name="Duchene M."/>
            <person name="Ackers J."/>
            <person name="Tannich E."/>
            <person name="Leippe M."/>
            <person name="Hofer M."/>
            <person name="Bruchhaus I."/>
            <person name="Willhoeft U."/>
            <person name="Bhattacharya A."/>
            <person name="Chillingworth T."/>
            <person name="Churcher C."/>
            <person name="Hance Z."/>
            <person name="Harris B."/>
            <person name="Harris D."/>
            <person name="Jagels K."/>
            <person name="Moule S."/>
            <person name="Mungall K."/>
            <person name="Ormond D."/>
            <person name="Squares R."/>
            <person name="Whitehead S."/>
            <person name="Quail M.A."/>
            <person name="Rabbinowitsch E."/>
            <person name="Norbertczak H."/>
            <person name="Price C."/>
            <person name="Wang Z."/>
            <person name="Guillen N."/>
            <person name="Gilchrist C."/>
            <person name="Stroup S.E."/>
            <person name="Bhattacharya S."/>
            <person name="Lohia A."/>
            <person name="Foster P.G."/>
            <person name="Sicheritz-Ponten T."/>
            <person name="Weber C."/>
            <person name="Singh U."/>
            <person name="Mukherjee C."/>
            <person name="El-Sayed N.M."/>
            <person name="Petri W.A.Jr."/>
            <person name="Clark C.G."/>
            <person name="Embley T.M."/>
            <person name="Barrell B."/>
            <person name="Fraser C.M."/>
            <person name="Hall N."/>
        </authorList>
    </citation>
    <scope>NUCLEOTIDE SEQUENCE [LARGE SCALE GENOMIC DNA]</scope>
    <source>
        <strain evidence="7">HM-1:IMSS</strain>
    </source>
</reference>
<dbReference type="PANTHER" id="PTHR47977">
    <property type="entry name" value="RAS-RELATED PROTEIN RAB"/>
    <property type="match status" value="1"/>
</dbReference>
<keyword evidence="3" id="KW-0547">Nucleotide-binding</keyword>
<keyword evidence="5" id="KW-0342">GTP-binding</keyword>
<dbReference type="FunFam" id="3.40.50.300:FF:002466">
    <property type="entry name" value="Rab B GTPase"/>
    <property type="match status" value="1"/>
</dbReference>
<dbReference type="GO" id="GO:0016192">
    <property type="term" value="P:vesicle-mediated transport"/>
    <property type="evidence" value="ECO:0000318"/>
    <property type="project" value="GO_Central"/>
</dbReference>
<name>A0A8U0WNX9_ENTH1</name>
<dbReference type="GO" id="GO:0003924">
    <property type="term" value="F:GTPase activity"/>
    <property type="evidence" value="ECO:0000318"/>
    <property type="project" value="GO_Central"/>
</dbReference>
<evidence type="ECO:0000313" key="8">
    <source>
        <dbReference type="Proteomes" id="UP000001926"/>
    </source>
</evidence>
<dbReference type="PROSITE" id="PS00675">
    <property type="entry name" value="SIGMA54_INTERACT_1"/>
    <property type="match status" value="1"/>
</dbReference>
<dbReference type="InterPro" id="IPR005225">
    <property type="entry name" value="Small_GTP-bd"/>
</dbReference>
<dbReference type="SMART" id="SM00174">
    <property type="entry name" value="RHO"/>
    <property type="match status" value="1"/>
</dbReference>
<dbReference type="HOGENOM" id="CLU_041217_10_1_1"/>
<dbReference type="PRINTS" id="PR00449">
    <property type="entry name" value="RASTRNSFRMNG"/>
</dbReference>
<dbReference type="SMART" id="SM00177">
    <property type="entry name" value="ARF"/>
    <property type="match status" value="1"/>
</dbReference>
<dbReference type="PROSITE" id="PS51421">
    <property type="entry name" value="RAS"/>
    <property type="match status" value="1"/>
</dbReference>
<dbReference type="Pfam" id="PF00071">
    <property type="entry name" value="Ras"/>
    <property type="match status" value="1"/>
</dbReference>
<dbReference type="SUPFAM" id="SSF52540">
    <property type="entry name" value="P-loop containing nucleoside triphosphate hydrolases"/>
    <property type="match status" value="1"/>
</dbReference>
<evidence type="ECO:0000256" key="5">
    <source>
        <dbReference type="ARBA" id="ARBA00023134"/>
    </source>
</evidence>
<dbReference type="PROSITE" id="PS51419">
    <property type="entry name" value="RAB"/>
    <property type="match status" value="1"/>
</dbReference>
<dbReference type="AlphaFoldDB" id="A0A8U0WNX9"/>
<dbReference type="InterPro" id="IPR027417">
    <property type="entry name" value="P-loop_NTPase"/>
</dbReference>
<dbReference type="GO" id="GO:0015031">
    <property type="term" value="P:protein transport"/>
    <property type="evidence" value="ECO:0007669"/>
    <property type="project" value="UniProtKB-KW"/>
</dbReference>
<dbReference type="OMA" id="KAKWQAG"/>
<dbReference type="InterPro" id="IPR050227">
    <property type="entry name" value="Rab"/>
</dbReference>
<dbReference type="PROSITE" id="PS51420">
    <property type="entry name" value="RHO"/>
    <property type="match status" value="1"/>
</dbReference>
<dbReference type="SMR" id="A0A8U0WNX9"/>
<reference evidence="7" key="2">
    <citation type="submission" date="2007-03" db="EMBL/GenBank/DDBJ databases">
        <authorList>
            <person name="Lorenzi H."/>
            <person name="Amedeo P."/>
            <person name="Inman J."/>
            <person name="Schobel S."/>
            <person name="Caler E."/>
        </authorList>
    </citation>
    <scope>GENOME REANNOTATION</scope>
    <source>
        <strain evidence="7">HM-1:IMSS</strain>
    </source>
</reference>
<evidence type="ECO:0000313" key="7">
    <source>
        <dbReference type="EMBL" id="EAL47606.1"/>
    </source>
</evidence>
<proteinExistence type="inferred from homology"/>
<protein>
    <submittedName>
        <fullName evidence="7">Rab B GTPase</fullName>
    </submittedName>
</protein>
<dbReference type="OrthoDB" id="9989112at2759"/>
<evidence type="ECO:0000256" key="3">
    <source>
        <dbReference type="ARBA" id="ARBA00022741"/>
    </source>
</evidence>
<keyword evidence="4" id="KW-0653">Protein transport</keyword>
<dbReference type="SMART" id="SM00175">
    <property type="entry name" value="RAB"/>
    <property type="match status" value="1"/>
</dbReference>
<accession>A0A8U0WNX9</accession>
<dbReference type="PROSITE" id="PS51417">
    <property type="entry name" value="ARF"/>
    <property type="match status" value="1"/>
</dbReference>
<keyword evidence="2" id="KW-0813">Transport</keyword>
<organism evidence="7 8">
    <name type="scientific">Entamoeba histolytica (strain ATCC 30459 / HM-1:IMSS / ABRM)</name>
    <dbReference type="NCBI Taxonomy" id="294381"/>
    <lineage>
        <taxon>Eukaryota</taxon>
        <taxon>Amoebozoa</taxon>
        <taxon>Evosea</taxon>
        <taxon>Archamoebae</taxon>
        <taxon>Mastigamoebida</taxon>
        <taxon>Entamoebidae</taxon>
        <taxon>Entamoeba</taxon>
    </lineage>
</organism>
<evidence type="ECO:0000256" key="4">
    <source>
        <dbReference type="ARBA" id="ARBA00022927"/>
    </source>
</evidence>
<dbReference type="NCBIfam" id="TIGR00231">
    <property type="entry name" value="small_GTP"/>
    <property type="match status" value="1"/>
</dbReference>
<keyword evidence="6" id="KW-0449">Lipoprotein</keyword>
<evidence type="ECO:0000256" key="6">
    <source>
        <dbReference type="ARBA" id="ARBA00023288"/>
    </source>
</evidence>
<dbReference type="GeneID" id="3407310"/>
<dbReference type="SMART" id="SM00173">
    <property type="entry name" value="RAS"/>
    <property type="match status" value="1"/>
</dbReference>
<gene>
    <name evidence="7" type="ORF">EHI_181240</name>
</gene>
<keyword evidence="8" id="KW-1185">Reference proteome</keyword>
<dbReference type="CDD" id="cd00154">
    <property type="entry name" value="Rab"/>
    <property type="match status" value="1"/>
</dbReference>
<dbReference type="InterPro" id="IPR025662">
    <property type="entry name" value="Sigma_54_int_dom_ATP-bd_1"/>
</dbReference>
<dbReference type="RefSeq" id="XP_652994.1">
    <property type="nucleotide sequence ID" value="XM_647902.1"/>
</dbReference>
<evidence type="ECO:0000256" key="1">
    <source>
        <dbReference type="ARBA" id="ARBA00010142"/>
    </source>
</evidence>
<dbReference type="EMBL" id="DS571288">
    <property type="protein sequence ID" value="EAL47606.1"/>
    <property type="molecule type" value="Genomic_DNA"/>
</dbReference>
<dbReference type="Proteomes" id="UP000001926">
    <property type="component" value="Partially assembled WGS sequence"/>
</dbReference>
<dbReference type="GO" id="GO:0005525">
    <property type="term" value="F:GTP binding"/>
    <property type="evidence" value="ECO:0000318"/>
    <property type="project" value="GO_Central"/>
</dbReference>
<dbReference type="InterPro" id="IPR001806">
    <property type="entry name" value="Small_GTPase"/>
</dbReference>
<dbReference type="Gene3D" id="3.40.50.300">
    <property type="entry name" value="P-loop containing nucleotide triphosphate hydrolases"/>
    <property type="match status" value="1"/>
</dbReference>
<dbReference type="KEGG" id="ehi:EHI_181240"/>